<evidence type="ECO:0000313" key="1">
    <source>
        <dbReference type="EMBL" id="MDQ0205633.1"/>
    </source>
</evidence>
<comment type="caution">
    <text evidence="1">The sequence shown here is derived from an EMBL/GenBank/DDBJ whole genome shotgun (WGS) entry which is preliminary data.</text>
</comment>
<proteinExistence type="predicted"/>
<sequence>MSCNLILVTIKWYYTKLPFVLSPALMEVQQNMTYFIHDMNTRYDDILQKVFNYLRLHKQRKGYSPTIPEIANNIGDSEEMILESLEFGQTDALAPTILH</sequence>
<dbReference type="Proteomes" id="UP001225034">
    <property type="component" value="Unassembled WGS sequence"/>
</dbReference>
<evidence type="ECO:0008006" key="3">
    <source>
        <dbReference type="Google" id="ProtNLM"/>
    </source>
</evidence>
<accession>A0ABT9YDD4</accession>
<name>A0ABT9YDD4_9BACI</name>
<gene>
    <name evidence="1" type="ORF">J2S05_000407</name>
</gene>
<evidence type="ECO:0000313" key="2">
    <source>
        <dbReference type="Proteomes" id="UP001225034"/>
    </source>
</evidence>
<keyword evidence="2" id="KW-1185">Reference proteome</keyword>
<reference evidence="1 2" key="1">
    <citation type="submission" date="2023-07" db="EMBL/GenBank/DDBJ databases">
        <title>Genomic Encyclopedia of Type Strains, Phase IV (KMG-IV): sequencing the most valuable type-strain genomes for metagenomic binning, comparative biology and taxonomic classification.</title>
        <authorList>
            <person name="Goeker M."/>
        </authorList>
    </citation>
    <scope>NUCLEOTIDE SEQUENCE [LARGE SCALE GENOMIC DNA]</scope>
    <source>
        <strain evidence="1 2">DSM 19154</strain>
    </source>
</reference>
<protein>
    <recommendedName>
        <fullName evidence="3">RNA polymerase sigma-70 region 3 domain-containing protein</fullName>
    </recommendedName>
</protein>
<organism evidence="1 2">
    <name type="scientific">Alkalicoccobacillus murimartini</name>
    <dbReference type="NCBI Taxonomy" id="171685"/>
    <lineage>
        <taxon>Bacteria</taxon>
        <taxon>Bacillati</taxon>
        <taxon>Bacillota</taxon>
        <taxon>Bacilli</taxon>
        <taxon>Bacillales</taxon>
        <taxon>Bacillaceae</taxon>
        <taxon>Alkalicoccobacillus</taxon>
    </lineage>
</organism>
<dbReference type="EMBL" id="JAUSUA010000001">
    <property type="protein sequence ID" value="MDQ0205633.1"/>
    <property type="molecule type" value="Genomic_DNA"/>
</dbReference>